<feature type="transmembrane region" description="Helical" evidence="9">
    <location>
        <begin position="111"/>
        <end position="144"/>
    </location>
</feature>
<evidence type="ECO:0000259" key="10">
    <source>
        <dbReference type="Pfam" id="PF03553"/>
    </source>
</evidence>
<protein>
    <submittedName>
        <fullName evidence="11">Tyrosine transporter, NhaC family</fullName>
    </submittedName>
</protein>
<evidence type="ECO:0000256" key="5">
    <source>
        <dbReference type="ARBA" id="ARBA00022692"/>
    </source>
</evidence>
<evidence type="ECO:0000256" key="2">
    <source>
        <dbReference type="ARBA" id="ARBA00022448"/>
    </source>
</evidence>
<accession>A0ABR5B063</accession>
<organism evidence="11 12">
    <name type="scientific">Bacillus badius</name>
    <dbReference type="NCBI Taxonomy" id="1455"/>
    <lineage>
        <taxon>Bacteria</taxon>
        <taxon>Bacillati</taxon>
        <taxon>Bacillota</taxon>
        <taxon>Bacilli</taxon>
        <taxon>Bacillales</taxon>
        <taxon>Bacillaceae</taxon>
        <taxon>Pseudobacillus</taxon>
    </lineage>
</organism>
<dbReference type="Proteomes" id="UP000031982">
    <property type="component" value="Unassembled WGS sequence"/>
</dbReference>
<keyword evidence="5 9" id="KW-0812">Transmembrane</keyword>
<dbReference type="InterPro" id="IPR018461">
    <property type="entry name" value="Na/H_Antiport_NhaC-like_C"/>
</dbReference>
<name>A0ABR5B063_BACBA</name>
<dbReference type="NCBIfam" id="TIGR00931">
    <property type="entry name" value="antiport_nhaC"/>
    <property type="match status" value="1"/>
</dbReference>
<evidence type="ECO:0000256" key="6">
    <source>
        <dbReference type="ARBA" id="ARBA00022989"/>
    </source>
</evidence>
<feature type="transmembrane region" description="Helical" evidence="9">
    <location>
        <begin position="236"/>
        <end position="253"/>
    </location>
</feature>
<feature type="transmembrane region" description="Helical" evidence="9">
    <location>
        <begin position="74"/>
        <end position="91"/>
    </location>
</feature>
<evidence type="ECO:0000256" key="9">
    <source>
        <dbReference type="SAM" id="Phobius"/>
    </source>
</evidence>
<feature type="domain" description="Na+/H+ antiporter NhaC-like C-terminal" evidence="10">
    <location>
        <begin position="162"/>
        <end position="453"/>
    </location>
</feature>
<reference evidence="11 12" key="1">
    <citation type="submission" date="2015-01" db="EMBL/GenBank/DDBJ databases">
        <title>Genome Assembly of Bacillus badius MTCC 1458.</title>
        <authorList>
            <person name="Verma A."/>
            <person name="Khatri I."/>
            <person name="Mual P."/>
            <person name="Subramanian S."/>
            <person name="Krishnamurthi S."/>
        </authorList>
    </citation>
    <scope>NUCLEOTIDE SEQUENCE [LARGE SCALE GENOMIC DNA]</scope>
    <source>
        <strain evidence="11 12">MTCC 1458</strain>
    </source>
</reference>
<feature type="transmembrane region" description="Helical" evidence="9">
    <location>
        <begin position="195"/>
        <end position="216"/>
    </location>
</feature>
<evidence type="ECO:0000313" key="12">
    <source>
        <dbReference type="Proteomes" id="UP000031982"/>
    </source>
</evidence>
<dbReference type="InterPro" id="IPR004770">
    <property type="entry name" value="Na/H_antiport_NhaC"/>
</dbReference>
<dbReference type="PANTHER" id="PTHR33451">
    <property type="entry name" value="MALATE-2H(+)/NA(+)-LACTATE ANTIPORTER"/>
    <property type="match status" value="1"/>
</dbReference>
<keyword evidence="7 9" id="KW-0472">Membrane</keyword>
<feature type="transmembrane region" description="Helical" evidence="9">
    <location>
        <begin position="12"/>
        <end position="31"/>
    </location>
</feature>
<gene>
    <name evidence="11" type="ORF">SD77_0228</name>
</gene>
<feature type="transmembrane region" description="Helical" evidence="9">
    <location>
        <begin position="347"/>
        <end position="368"/>
    </location>
</feature>
<dbReference type="EMBL" id="JXLP01000001">
    <property type="protein sequence ID" value="KIL80380.1"/>
    <property type="molecule type" value="Genomic_DNA"/>
</dbReference>
<evidence type="ECO:0000256" key="4">
    <source>
        <dbReference type="ARBA" id="ARBA00022475"/>
    </source>
</evidence>
<proteinExistence type="inferred from homology"/>
<feature type="transmembrane region" description="Helical" evidence="9">
    <location>
        <begin position="313"/>
        <end position="335"/>
    </location>
</feature>
<comment type="caution">
    <text evidence="11">The sequence shown here is derived from an EMBL/GenBank/DDBJ whole genome shotgun (WGS) entry which is preliminary data.</text>
</comment>
<keyword evidence="6 9" id="KW-1133">Transmembrane helix</keyword>
<comment type="similarity">
    <text evidence="8">Belongs to the NhaC Na(+)/H(+) (TC 2.A.35) antiporter family.</text>
</comment>
<dbReference type="Pfam" id="PF03553">
    <property type="entry name" value="Na_H_antiporter"/>
    <property type="match status" value="1"/>
</dbReference>
<evidence type="ECO:0000256" key="3">
    <source>
        <dbReference type="ARBA" id="ARBA00022449"/>
    </source>
</evidence>
<keyword evidence="12" id="KW-1185">Reference proteome</keyword>
<feature type="transmembrane region" description="Helical" evidence="9">
    <location>
        <begin position="431"/>
        <end position="455"/>
    </location>
</feature>
<evidence type="ECO:0000313" key="11">
    <source>
        <dbReference type="EMBL" id="KIL80380.1"/>
    </source>
</evidence>
<dbReference type="PANTHER" id="PTHR33451:SF6">
    <property type="entry name" value="NA(+)_H(+) ANTIPORTER NHAC"/>
    <property type="match status" value="1"/>
</dbReference>
<dbReference type="RefSeq" id="WP_052475262.1">
    <property type="nucleotide sequence ID" value="NZ_JARTHD010000082.1"/>
</dbReference>
<feature type="transmembrane region" description="Helical" evidence="9">
    <location>
        <begin position="37"/>
        <end position="54"/>
    </location>
</feature>
<keyword evidence="2" id="KW-0813">Transport</keyword>
<comment type="subcellular location">
    <subcellularLocation>
        <location evidence="1">Cell membrane</location>
        <topology evidence="1">Multi-pass membrane protein</topology>
    </subcellularLocation>
</comment>
<keyword evidence="3" id="KW-0050">Antiport</keyword>
<evidence type="ECO:0000256" key="7">
    <source>
        <dbReference type="ARBA" id="ARBA00023136"/>
    </source>
</evidence>
<sequence length="461" mass="49498">MFKIEPKAKPSLLSAFILTGMILALISFSIIKLESVPHIPILLSIFVLLTFGAFKKIPFKTMEEGMMAGAKSGMGAVFIFFLIGVLISSWMLSGTIPTMIYTAFGLVTPNFFYSVVFLVVAIVGLGIGSSLTTVATIGVAFIGVSQAVDASAAITAGAVVSGAFFGDKMSPLSDTTNLAASIVGVDLFTHIRNMCWTTVPAFFITLVLFGFISPEVEQTQFPKMEAMKATLEKMDLIHWYAWLPLLLLFLLSIKKVSPVVTLSLSSVFGVLLSFAHSGKTLAEVWGILFSGFVSETGNAEVDALLTRGGLDSMMFTISLVLLSLGLGGLLFSLGIVPRLFEAIEHHLRKAGSTVAAAAFSAVGINFIIGEQYLSILLTGEAFQRQFEKVGLARKNLARTLEDAGTVINPLVPWGVCGVFITKMLGVATIDYLPFAFFCLLSPLLTILYGMTGWTLTKKEEA</sequence>
<evidence type="ECO:0000256" key="8">
    <source>
        <dbReference type="ARBA" id="ARBA00038435"/>
    </source>
</evidence>
<keyword evidence="4" id="KW-1003">Cell membrane</keyword>
<dbReference type="InterPro" id="IPR052180">
    <property type="entry name" value="NhaC_Na-H+_Antiporter"/>
</dbReference>
<evidence type="ECO:0000256" key="1">
    <source>
        <dbReference type="ARBA" id="ARBA00004651"/>
    </source>
</evidence>